<dbReference type="Proteomes" id="UP000054123">
    <property type="component" value="Unassembled WGS sequence"/>
</dbReference>
<evidence type="ECO:0000313" key="2">
    <source>
        <dbReference type="Proteomes" id="UP000054123"/>
    </source>
</evidence>
<dbReference type="PATRIC" id="fig|1450449.3.peg.476"/>
<reference evidence="1 2" key="1">
    <citation type="journal article" date="2014" name="Genome Announc.">
        <title>Genome Sequence of a Presumptive Mannheimia haemolytica Strain with an A1/A6-Cross-Reactive Serotype from a White-Tailed Deer (Odocoileus virginianus).</title>
        <authorList>
            <person name="Lawrence P.K."/>
            <person name="Bey R.F."/>
            <person name="Wiener B."/>
            <person name="Kittichotirat W."/>
            <person name="Bumgarner R.E."/>
        </authorList>
    </citation>
    <scope>NUCLEOTIDE SEQUENCE [LARGE SCALE GENOMIC DNA]</scope>
    <source>
        <strain evidence="1 2">PKL10</strain>
    </source>
</reference>
<accession>A0A011NEN6</accession>
<name>A0A011NEN6_9PAST</name>
<dbReference type="EMBL" id="JANJ01000002">
    <property type="protein sequence ID" value="EXI62875.1"/>
    <property type="molecule type" value="Genomic_DNA"/>
</dbReference>
<protein>
    <submittedName>
        <fullName evidence="1">Uncharacterized protein</fullName>
    </submittedName>
</protein>
<keyword evidence="2" id="KW-1185">Reference proteome</keyword>
<comment type="caution">
    <text evidence="1">The sequence shown here is derived from an EMBL/GenBank/DDBJ whole genome shotgun (WGS) entry which is preliminary data.</text>
</comment>
<organism evidence="1 2">
    <name type="scientific">Mannheimia granulomatis</name>
    <dbReference type="NCBI Taxonomy" id="85402"/>
    <lineage>
        <taxon>Bacteria</taxon>
        <taxon>Pseudomonadati</taxon>
        <taxon>Pseudomonadota</taxon>
        <taxon>Gammaproteobacteria</taxon>
        <taxon>Pasteurellales</taxon>
        <taxon>Pasteurellaceae</taxon>
        <taxon>Mannheimia</taxon>
    </lineage>
</organism>
<proteinExistence type="predicted"/>
<dbReference type="AlphaFoldDB" id="A0A011NEN6"/>
<gene>
    <name evidence="1" type="ORF">AK33_02585</name>
</gene>
<evidence type="ECO:0000313" key="1">
    <source>
        <dbReference type="EMBL" id="EXI62875.1"/>
    </source>
</evidence>
<sequence>MICTLKVGLNLQRIKVQIFMLKYNQCFKHQVIDFYSEAQHDLFSTLHHSQLPNKEAGLFSINIQV</sequence>